<accession>A0A7X0FN37</accession>
<keyword evidence="4" id="KW-0479">Metal-binding</keyword>
<dbReference type="GO" id="GO:0051537">
    <property type="term" value="F:2 iron, 2 sulfur cluster binding"/>
    <property type="evidence" value="ECO:0007669"/>
    <property type="project" value="UniProtKB-KW"/>
</dbReference>
<dbReference type="PROSITE" id="PS51085">
    <property type="entry name" value="2FE2S_FER_2"/>
    <property type="match status" value="1"/>
</dbReference>
<dbReference type="AlphaFoldDB" id="A0A7X0FN37"/>
<dbReference type="InterPro" id="IPR036010">
    <property type="entry name" value="2Fe-2S_ferredoxin-like_sf"/>
</dbReference>
<dbReference type="InterPro" id="IPR012675">
    <property type="entry name" value="Beta-grasp_dom_sf"/>
</dbReference>
<dbReference type="SUPFAM" id="SSF52343">
    <property type="entry name" value="Ferredoxin reductase-like, C-terminal NADP-linked domain"/>
    <property type="match status" value="1"/>
</dbReference>
<evidence type="ECO:0000256" key="6">
    <source>
        <dbReference type="ARBA" id="ARBA00023004"/>
    </source>
</evidence>
<dbReference type="InterPro" id="IPR039261">
    <property type="entry name" value="FNR_nucleotide-bd"/>
</dbReference>
<dbReference type="Gene3D" id="2.40.30.10">
    <property type="entry name" value="Translation factors"/>
    <property type="match status" value="1"/>
</dbReference>
<protein>
    <submittedName>
        <fullName evidence="10">Ferredoxin-NADP reductase</fullName>
    </submittedName>
</protein>
<dbReference type="PROSITE" id="PS51384">
    <property type="entry name" value="FAD_FR"/>
    <property type="match status" value="1"/>
</dbReference>
<dbReference type="InterPro" id="IPR050415">
    <property type="entry name" value="MRET"/>
</dbReference>
<evidence type="ECO:0000259" key="8">
    <source>
        <dbReference type="PROSITE" id="PS51085"/>
    </source>
</evidence>
<feature type="domain" description="2Fe-2S ferredoxin-type" evidence="8">
    <location>
        <begin position="239"/>
        <end position="321"/>
    </location>
</feature>
<keyword evidence="5" id="KW-0560">Oxidoreductase</keyword>
<dbReference type="GO" id="GO:0046872">
    <property type="term" value="F:metal ion binding"/>
    <property type="evidence" value="ECO:0007669"/>
    <property type="project" value="UniProtKB-KW"/>
</dbReference>
<dbReference type="Proteomes" id="UP000537775">
    <property type="component" value="Unassembled WGS sequence"/>
</dbReference>
<dbReference type="InterPro" id="IPR017927">
    <property type="entry name" value="FAD-bd_FR_type"/>
</dbReference>
<dbReference type="PROSITE" id="PS00197">
    <property type="entry name" value="2FE2S_FER_1"/>
    <property type="match status" value="1"/>
</dbReference>
<evidence type="ECO:0000256" key="4">
    <source>
        <dbReference type="ARBA" id="ARBA00022723"/>
    </source>
</evidence>
<dbReference type="Pfam" id="PF00111">
    <property type="entry name" value="Fer2"/>
    <property type="match status" value="1"/>
</dbReference>
<keyword evidence="2" id="KW-0285">Flavoprotein</keyword>
<evidence type="ECO:0000256" key="2">
    <source>
        <dbReference type="ARBA" id="ARBA00022630"/>
    </source>
</evidence>
<dbReference type="CDD" id="cd06185">
    <property type="entry name" value="PDR_like"/>
    <property type="match status" value="1"/>
</dbReference>
<dbReference type="Gene3D" id="3.40.50.80">
    <property type="entry name" value="Nucleotide-binding domain of ferredoxin-NADP reductase (FNR) module"/>
    <property type="match status" value="1"/>
</dbReference>
<comment type="cofactor">
    <cofactor evidence="1">
        <name>FAD</name>
        <dbReference type="ChEBI" id="CHEBI:57692"/>
    </cofactor>
</comment>
<evidence type="ECO:0000256" key="7">
    <source>
        <dbReference type="ARBA" id="ARBA00023014"/>
    </source>
</evidence>
<sequence>MTIEAIIPARLDLAAVVEDSVRVADEVVAVTIRTTADDLPQWEPGAHLDIELPGGIIRQYSLCGDPDDRRRLRIAVLREQESRGGSRAVHDLAVGTSVRILAIRNHFPLDAADHYVFVAGGIGIAPLLPMIAHAEASGAPWVLHYAGRSISSMAYADALVDQHGPRIALYAREEGARLDLDAVIAGAPTDAGLYCCGPAGMMEQFEQACLMHDRDGHMERFAAAADKSADIVRPDDEAFEVHLARTGVTVQVQPGQSILAVAEEAGGDVFGSCEEGICGTCETRVIEGNVDHRDDVLCGRDTGTMMICVSRALSRRLVIDA</sequence>
<evidence type="ECO:0000256" key="5">
    <source>
        <dbReference type="ARBA" id="ARBA00023002"/>
    </source>
</evidence>
<comment type="caution">
    <text evidence="10">The sequence shown here is derived from an EMBL/GenBank/DDBJ whole genome shotgun (WGS) entry which is preliminary data.</text>
</comment>
<dbReference type="PRINTS" id="PR00409">
    <property type="entry name" value="PHDIOXRDTASE"/>
</dbReference>
<feature type="domain" description="FAD-binding FR-type" evidence="9">
    <location>
        <begin position="10"/>
        <end position="110"/>
    </location>
</feature>
<dbReference type="CDD" id="cd00207">
    <property type="entry name" value="fer2"/>
    <property type="match status" value="1"/>
</dbReference>
<evidence type="ECO:0000313" key="11">
    <source>
        <dbReference type="Proteomes" id="UP000537775"/>
    </source>
</evidence>
<dbReference type="Gene3D" id="3.10.20.30">
    <property type="match status" value="1"/>
</dbReference>
<dbReference type="PANTHER" id="PTHR47354:SF1">
    <property type="entry name" value="CARNITINE MONOOXYGENASE REDUCTASE SUBUNIT"/>
    <property type="match status" value="1"/>
</dbReference>
<dbReference type="RefSeq" id="WP_184749792.1">
    <property type="nucleotide sequence ID" value="NZ_BAAAJR010000003.1"/>
</dbReference>
<organism evidence="10 11">
    <name type="scientific">Microbacterium thalassium</name>
    <dbReference type="NCBI Taxonomy" id="362649"/>
    <lineage>
        <taxon>Bacteria</taxon>
        <taxon>Bacillati</taxon>
        <taxon>Actinomycetota</taxon>
        <taxon>Actinomycetes</taxon>
        <taxon>Micrococcales</taxon>
        <taxon>Microbacteriaceae</taxon>
        <taxon>Microbacterium</taxon>
    </lineage>
</organism>
<dbReference type="InterPro" id="IPR017938">
    <property type="entry name" value="Riboflavin_synthase-like_b-brl"/>
</dbReference>
<dbReference type="InterPro" id="IPR006058">
    <property type="entry name" value="2Fe2S_fd_BS"/>
</dbReference>
<dbReference type="InterPro" id="IPR001041">
    <property type="entry name" value="2Fe-2S_ferredoxin-type"/>
</dbReference>
<evidence type="ECO:0000313" key="10">
    <source>
        <dbReference type="EMBL" id="MBB6390553.1"/>
    </source>
</evidence>
<name>A0A7X0FN37_9MICO</name>
<dbReference type="SUPFAM" id="SSF54292">
    <property type="entry name" value="2Fe-2S ferredoxin-like"/>
    <property type="match status" value="1"/>
</dbReference>
<dbReference type="PANTHER" id="PTHR47354">
    <property type="entry name" value="NADH OXIDOREDUCTASE HCR"/>
    <property type="match status" value="1"/>
</dbReference>
<reference evidence="10 11" key="1">
    <citation type="submission" date="2020-08" db="EMBL/GenBank/DDBJ databases">
        <title>Sequencing the genomes of 1000 actinobacteria strains.</title>
        <authorList>
            <person name="Klenk H.-P."/>
        </authorList>
    </citation>
    <scope>NUCLEOTIDE SEQUENCE [LARGE SCALE GENOMIC DNA]</scope>
    <source>
        <strain evidence="10 11">DSM 12511</strain>
    </source>
</reference>
<gene>
    <name evidence="10" type="ORF">HD594_000866</name>
</gene>
<evidence type="ECO:0000259" key="9">
    <source>
        <dbReference type="PROSITE" id="PS51384"/>
    </source>
</evidence>
<evidence type="ECO:0000256" key="3">
    <source>
        <dbReference type="ARBA" id="ARBA00022714"/>
    </source>
</evidence>
<dbReference type="SUPFAM" id="SSF63380">
    <property type="entry name" value="Riboflavin synthase domain-like"/>
    <property type="match status" value="1"/>
</dbReference>
<keyword evidence="11" id="KW-1185">Reference proteome</keyword>
<keyword evidence="6" id="KW-0408">Iron</keyword>
<keyword evidence="3" id="KW-0001">2Fe-2S</keyword>
<proteinExistence type="predicted"/>
<dbReference type="GO" id="GO:0016491">
    <property type="term" value="F:oxidoreductase activity"/>
    <property type="evidence" value="ECO:0007669"/>
    <property type="project" value="UniProtKB-KW"/>
</dbReference>
<evidence type="ECO:0000256" key="1">
    <source>
        <dbReference type="ARBA" id="ARBA00001974"/>
    </source>
</evidence>
<dbReference type="EMBL" id="JACHML010000001">
    <property type="protein sequence ID" value="MBB6390553.1"/>
    <property type="molecule type" value="Genomic_DNA"/>
</dbReference>
<keyword evidence="7" id="KW-0411">Iron-sulfur</keyword>